<dbReference type="EMBL" id="CAMKVN010001223">
    <property type="protein sequence ID" value="CAI2174533.1"/>
    <property type="molecule type" value="Genomic_DNA"/>
</dbReference>
<feature type="non-terminal residue" evidence="1">
    <location>
        <position position="1"/>
    </location>
</feature>
<accession>A0A9W4SLL0</accession>
<dbReference type="AlphaFoldDB" id="A0A9W4SLL0"/>
<organism evidence="1 2">
    <name type="scientific">Funneliformis geosporum</name>
    <dbReference type="NCBI Taxonomy" id="1117311"/>
    <lineage>
        <taxon>Eukaryota</taxon>
        <taxon>Fungi</taxon>
        <taxon>Fungi incertae sedis</taxon>
        <taxon>Mucoromycota</taxon>
        <taxon>Glomeromycotina</taxon>
        <taxon>Glomeromycetes</taxon>
        <taxon>Glomerales</taxon>
        <taxon>Glomeraceae</taxon>
        <taxon>Funneliformis</taxon>
    </lineage>
</organism>
<sequence>TLDSPLSTFRRNSLEVSGYSFRWVLFELVPCLLLTLWGLVEHNCGTVKALSKHYHFLSLGDVSWWDYPLETV</sequence>
<evidence type="ECO:0000313" key="2">
    <source>
        <dbReference type="Proteomes" id="UP001153678"/>
    </source>
</evidence>
<evidence type="ECO:0000313" key="1">
    <source>
        <dbReference type="EMBL" id="CAI2174533.1"/>
    </source>
</evidence>
<name>A0A9W4SLL0_9GLOM</name>
<protein>
    <submittedName>
        <fullName evidence="1">829_t:CDS:1</fullName>
    </submittedName>
</protein>
<comment type="caution">
    <text evidence="1">The sequence shown here is derived from an EMBL/GenBank/DDBJ whole genome shotgun (WGS) entry which is preliminary data.</text>
</comment>
<dbReference type="Proteomes" id="UP001153678">
    <property type="component" value="Unassembled WGS sequence"/>
</dbReference>
<proteinExistence type="predicted"/>
<keyword evidence="2" id="KW-1185">Reference proteome</keyword>
<gene>
    <name evidence="1" type="ORF">FWILDA_LOCUS6640</name>
</gene>
<reference evidence="1" key="1">
    <citation type="submission" date="2022-08" db="EMBL/GenBank/DDBJ databases">
        <authorList>
            <person name="Kallberg Y."/>
            <person name="Tangrot J."/>
            <person name="Rosling A."/>
        </authorList>
    </citation>
    <scope>NUCLEOTIDE SEQUENCE</scope>
    <source>
        <strain evidence="1">Wild A</strain>
    </source>
</reference>